<evidence type="ECO:0000256" key="1">
    <source>
        <dbReference type="ARBA" id="ARBA00023015"/>
    </source>
</evidence>
<evidence type="ECO:0000313" key="7">
    <source>
        <dbReference type="EMBL" id="NJQ07972.1"/>
    </source>
</evidence>
<keyword evidence="8" id="KW-1185">Reference proteome</keyword>
<dbReference type="SUPFAM" id="SSF55781">
    <property type="entry name" value="GAF domain-like"/>
    <property type="match status" value="1"/>
</dbReference>
<dbReference type="InterPro" id="IPR036390">
    <property type="entry name" value="WH_DNA-bd_sf"/>
</dbReference>
<gene>
    <name evidence="7" type="ORF">HCN56_20890</name>
</gene>
<evidence type="ECO:0000259" key="5">
    <source>
        <dbReference type="PROSITE" id="PS51077"/>
    </source>
</evidence>
<dbReference type="Proteomes" id="UP000578686">
    <property type="component" value="Unassembled WGS sequence"/>
</dbReference>
<dbReference type="InterPro" id="IPR014757">
    <property type="entry name" value="Tscrpt_reg_IclR_C"/>
</dbReference>
<dbReference type="PANTHER" id="PTHR30136">
    <property type="entry name" value="HELIX-TURN-HELIX TRANSCRIPTIONAL REGULATOR, ICLR FAMILY"/>
    <property type="match status" value="1"/>
</dbReference>
<proteinExistence type="predicted"/>
<comment type="caution">
    <text evidence="7">The sequence shown here is derived from an EMBL/GenBank/DDBJ whole genome shotgun (WGS) entry which is preliminary data.</text>
</comment>
<evidence type="ECO:0000256" key="4">
    <source>
        <dbReference type="SAM" id="MobiDB-lite"/>
    </source>
</evidence>
<dbReference type="PANTHER" id="PTHR30136:SF24">
    <property type="entry name" value="HTH-TYPE TRANSCRIPTIONAL REPRESSOR ALLR"/>
    <property type="match status" value="1"/>
</dbReference>
<dbReference type="Pfam" id="PF01614">
    <property type="entry name" value="IclR_C"/>
    <property type="match status" value="1"/>
</dbReference>
<dbReference type="PROSITE" id="PS51077">
    <property type="entry name" value="HTH_ICLR"/>
    <property type="match status" value="1"/>
</dbReference>
<name>A0A7X6D4D3_9ACTN</name>
<dbReference type="AlphaFoldDB" id="A0A7X6D4D3"/>
<feature type="compositionally biased region" description="Low complexity" evidence="4">
    <location>
        <begin position="244"/>
        <end position="262"/>
    </location>
</feature>
<protein>
    <submittedName>
        <fullName evidence="7">IclR family transcriptional regulator</fullName>
    </submittedName>
</protein>
<dbReference type="GO" id="GO:0003677">
    <property type="term" value="F:DNA binding"/>
    <property type="evidence" value="ECO:0007669"/>
    <property type="project" value="UniProtKB-KW"/>
</dbReference>
<feature type="domain" description="HTH iclR-type" evidence="5">
    <location>
        <begin position="2"/>
        <end position="61"/>
    </location>
</feature>
<dbReference type="SMART" id="SM00346">
    <property type="entry name" value="HTH_ICLR"/>
    <property type="match status" value="1"/>
</dbReference>
<feature type="region of interest" description="Disordered" evidence="4">
    <location>
        <begin position="240"/>
        <end position="321"/>
    </location>
</feature>
<accession>A0A7X6D4D3</accession>
<keyword evidence="2" id="KW-0238">DNA-binding</keyword>
<evidence type="ECO:0000256" key="3">
    <source>
        <dbReference type="ARBA" id="ARBA00023163"/>
    </source>
</evidence>
<dbReference type="Pfam" id="PF09339">
    <property type="entry name" value="HTH_IclR"/>
    <property type="match status" value="1"/>
</dbReference>
<evidence type="ECO:0000313" key="8">
    <source>
        <dbReference type="Proteomes" id="UP000578686"/>
    </source>
</evidence>
<dbReference type="Gene3D" id="3.30.450.40">
    <property type="match status" value="1"/>
</dbReference>
<organism evidence="7 8">
    <name type="scientific">Streptomyces lonarensis</name>
    <dbReference type="NCBI Taxonomy" id="700599"/>
    <lineage>
        <taxon>Bacteria</taxon>
        <taxon>Bacillati</taxon>
        <taxon>Actinomycetota</taxon>
        <taxon>Actinomycetes</taxon>
        <taxon>Kitasatosporales</taxon>
        <taxon>Streptomycetaceae</taxon>
        <taxon>Streptomyces</taxon>
    </lineage>
</organism>
<keyword evidence="1" id="KW-0805">Transcription regulation</keyword>
<dbReference type="EMBL" id="JAAVJD010000222">
    <property type="protein sequence ID" value="NJQ07972.1"/>
    <property type="molecule type" value="Genomic_DNA"/>
</dbReference>
<feature type="compositionally biased region" description="Low complexity" evidence="4">
    <location>
        <begin position="278"/>
        <end position="295"/>
    </location>
</feature>
<dbReference type="PROSITE" id="PS51078">
    <property type="entry name" value="ICLR_ED"/>
    <property type="match status" value="1"/>
</dbReference>
<evidence type="ECO:0000259" key="6">
    <source>
        <dbReference type="PROSITE" id="PS51078"/>
    </source>
</evidence>
<dbReference type="InterPro" id="IPR050707">
    <property type="entry name" value="HTH_MetabolicPath_Reg"/>
</dbReference>
<keyword evidence="3" id="KW-0804">Transcription</keyword>
<dbReference type="InterPro" id="IPR029016">
    <property type="entry name" value="GAF-like_dom_sf"/>
</dbReference>
<dbReference type="Gene3D" id="1.10.10.10">
    <property type="entry name" value="Winged helix-like DNA-binding domain superfamily/Winged helix DNA-binding domain"/>
    <property type="match status" value="1"/>
</dbReference>
<dbReference type="SUPFAM" id="SSF46785">
    <property type="entry name" value="Winged helix' DNA-binding domain"/>
    <property type="match status" value="1"/>
</dbReference>
<feature type="domain" description="IclR-ED" evidence="6">
    <location>
        <begin position="62"/>
        <end position="245"/>
    </location>
</feature>
<feature type="compositionally biased region" description="Basic and acidic residues" evidence="4">
    <location>
        <begin position="296"/>
        <end position="310"/>
    </location>
</feature>
<dbReference type="InterPro" id="IPR005471">
    <property type="entry name" value="Tscrpt_reg_IclR_N"/>
</dbReference>
<dbReference type="GO" id="GO:0045892">
    <property type="term" value="P:negative regulation of DNA-templated transcription"/>
    <property type="evidence" value="ECO:0007669"/>
    <property type="project" value="TreeGrafter"/>
</dbReference>
<dbReference type="GO" id="GO:0003700">
    <property type="term" value="F:DNA-binding transcription factor activity"/>
    <property type="evidence" value="ECO:0007669"/>
    <property type="project" value="TreeGrafter"/>
</dbReference>
<reference evidence="7 8" key="1">
    <citation type="submission" date="2020-03" db="EMBL/GenBank/DDBJ databases">
        <title>Draft genome of Streptomyces sp. ventii, isolated from the Axial Seamount in the Pacific Ocean, and resequencing of the two type strains Streptomyces lonarensis strain NCL 716 and Streptomyces bohaiensis strain 11A07.</title>
        <authorList>
            <person name="Loughran R.M."/>
            <person name="Pfannmuller K.M."/>
            <person name="Wasson B.J."/>
            <person name="Deadmond M.C."/>
            <person name="Paddock B.E."/>
            <person name="Koyack M.J."/>
            <person name="Gallegos D.A."/>
            <person name="Mitchell E.A."/>
            <person name="Ushijima B."/>
            <person name="Saw J.H."/>
            <person name="Mcphail K.L."/>
            <person name="Videau P."/>
        </authorList>
    </citation>
    <scope>NUCLEOTIDE SEQUENCE [LARGE SCALE GENOMIC DNA]</scope>
    <source>
        <strain evidence="7 8">NCL716</strain>
    </source>
</reference>
<dbReference type="InterPro" id="IPR036388">
    <property type="entry name" value="WH-like_DNA-bd_sf"/>
</dbReference>
<sequence length="321" mass="34602">MSQSLDRALRILPLLAEGPAGLEQVARHIEAHKSTALRLLRTLHAHGLVHRQPDQRYRLGSQLFALAHRAAEQLDVREIAHPHLLELNERTGHTVHLAIREEDRVLYIDKVESRHPVRMYSRIGREVAVTVAAVAKVLLADLPTAEREALVRRLAYPRYTSRSVTGPPELLAELVTVRERGWATDLGGHEESVNCVAAPVRGHDGRVVAALSVSVPIVVADERAVLALLPEVRQTARAVTDAYTGRTTPPALARPTASAAAPAPDPVPRRPEPGTSEPETSGPKTSGPGTSGPETSRPETHPPDGRRAAISDDDGPPPTGG</sequence>
<evidence type="ECO:0000256" key="2">
    <source>
        <dbReference type="ARBA" id="ARBA00023125"/>
    </source>
</evidence>